<proteinExistence type="predicted"/>
<dbReference type="AlphaFoldDB" id="A0A7K0E1P1"/>
<comment type="caution">
    <text evidence="1">The sequence shown here is derived from an EMBL/GenBank/DDBJ whole genome shotgun (WGS) entry which is preliminary data.</text>
</comment>
<name>A0A7K0E1P1_9NOCA</name>
<sequence length="32" mass="3747">MPIEIREFLRDNQFTEIGFGVKPCGREHCPAR</sequence>
<gene>
    <name evidence="1" type="ORF">NRB56_75370</name>
</gene>
<dbReference type="Proteomes" id="UP000431401">
    <property type="component" value="Unassembled WGS sequence"/>
</dbReference>
<keyword evidence="2" id="KW-1185">Reference proteome</keyword>
<dbReference type="EMBL" id="WEGI01000026">
    <property type="protein sequence ID" value="MQY31925.1"/>
    <property type="molecule type" value="Genomic_DNA"/>
</dbReference>
<organism evidence="1 2">
    <name type="scientific">Nocardia aurantia</name>
    <dbReference type="NCBI Taxonomy" id="2585199"/>
    <lineage>
        <taxon>Bacteria</taxon>
        <taxon>Bacillati</taxon>
        <taxon>Actinomycetota</taxon>
        <taxon>Actinomycetes</taxon>
        <taxon>Mycobacteriales</taxon>
        <taxon>Nocardiaceae</taxon>
        <taxon>Nocardia</taxon>
    </lineage>
</organism>
<evidence type="ECO:0000313" key="2">
    <source>
        <dbReference type="Proteomes" id="UP000431401"/>
    </source>
</evidence>
<protein>
    <submittedName>
        <fullName evidence="1">Uncharacterized protein</fullName>
    </submittedName>
</protein>
<reference evidence="1 2" key="1">
    <citation type="submission" date="2019-10" db="EMBL/GenBank/DDBJ databases">
        <title>Nocardia macrotermitis sp. nov. and Nocardia aurantia sp. nov., isolated from the gut of fungus growing-termite Macrotermes natalensis.</title>
        <authorList>
            <person name="Benndorf R."/>
            <person name="Schwitalla J."/>
            <person name="Martin K."/>
            <person name="De Beer W."/>
            <person name="Kaster A.-K."/>
            <person name="Vollmers J."/>
            <person name="Poulsen M."/>
            <person name="Beemelmanns C."/>
        </authorList>
    </citation>
    <scope>NUCLEOTIDE SEQUENCE [LARGE SCALE GENOMIC DNA]</scope>
    <source>
        <strain evidence="1 2">RB56</strain>
    </source>
</reference>
<accession>A0A7K0E1P1</accession>
<evidence type="ECO:0000313" key="1">
    <source>
        <dbReference type="EMBL" id="MQY31925.1"/>
    </source>
</evidence>